<feature type="chain" id="PRO_5043605632" evidence="1">
    <location>
        <begin position="24"/>
        <end position="188"/>
    </location>
</feature>
<dbReference type="GeneID" id="83066210"/>
<evidence type="ECO:0000256" key="1">
    <source>
        <dbReference type="SAM" id="SignalP"/>
    </source>
</evidence>
<dbReference type="Proteomes" id="UP000218824">
    <property type="component" value="Chromosome"/>
</dbReference>
<name>A0AAU9BA66_LYSEN</name>
<feature type="signal peptide" evidence="1">
    <location>
        <begin position="1"/>
        <end position="23"/>
    </location>
</feature>
<protein>
    <submittedName>
        <fullName evidence="2">Uncharacterized protein</fullName>
    </submittedName>
</protein>
<reference evidence="2 3" key="1">
    <citation type="journal article" date="2017" name="DNA Res.">
        <title>Complete genome sequence and expression profile of the commercial lytic enzyme producer Lysobacter enzymogenes M497-1.</title>
        <authorList>
            <person name="Takami H."/>
            <person name="Toyoda A."/>
            <person name="Uchiyama I."/>
            <person name="Itoh T."/>
            <person name="Takaki Y."/>
            <person name="Arai W."/>
            <person name="Nishi S."/>
            <person name="Kawai M."/>
            <person name="Shinya K."/>
            <person name="Ikeda H."/>
        </authorList>
    </citation>
    <scope>NUCLEOTIDE SEQUENCE [LARGE SCALE GENOMIC DNA]</scope>
    <source>
        <strain evidence="2 3">M497-1</strain>
    </source>
</reference>
<proteinExistence type="predicted"/>
<dbReference type="KEGG" id="lem:LEN_4424"/>
<dbReference type="RefSeq" id="WP_096381367.1">
    <property type="nucleotide sequence ID" value="NZ_AP014940.1"/>
</dbReference>
<organism evidence="2 3">
    <name type="scientific">Lysobacter enzymogenes</name>
    <dbReference type="NCBI Taxonomy" id="69"/>
    <lineage>
        <taxon>Bacteria</taxon>
        <taxon>Pseudomonadati</taxon>
        <taxon>Pseudomonadota</taxon>
        <taxon>Gammaproteobacteria</taxon>
        <taxon>Lysobacterales</taxon>
        <taxon>Lysobacteraceae</taxon>
        <taxon>Lysobacter</taxon>
    </lineage>
</organism>
<evidence type="ECO:0000313" key="2">
    <source>
        <dbReference type="EMBL" id="BAV99911.1"/>
    </source>
</evidence>
<dbReference type="EMBL" id="AP014940">
    <property type="protein sequence ID" value="BAV99911.1"/>
    <property type="molecule type" value="Genomic_DNA"/>
</dbReference>
<accession>A0AAU9BA66</accession>
<gene>
    <name evidence="2" type="ORF">LEN_4424</name>
</gene>
<dbReference type="AlphaFoldDB" id="A0AAU9BA66"/>
<sequence>MKIQTLSLYAGVLAAAMVPAALAQVYTNKAQLDLAATGERFTIGQTEFRLAPSAVVKQVEASAEAGRDVVVGDYAVEVPAAAPAGARSQRSLAAPVSGGENLAAAVSEDGSTVIVAPELNVYFAEPSVVQTLVAETGGKLLYSSAAGGKATIGYASVGEAMQARQRILGRAGVKEVSPRLVDQRQIPW</sequence>
<evidence type="ECO:0000313" key="3">
    <source>
        <dbReference type="Proteomes" id="UP000218824"/>
    </source>
</evidence>
<keyword evidence="1" id="KW-0732">Signal</keyword>